<feature type="transmembrane region" description="Helical" evidence="2">
    <location>
        <begin position="86"/>
        <end position="109"/>
    </location>
</feature>
<dbReference type="GO" id="GO:0000209">
    <property type="term" value="P:protein polyubiquitination"/>
    <property type="evidence" value="ECO:0007669"/>
    <property type="project" value="TreeGrafter"/>
</dbReference>
<organism evidence="4 5">
    <name type="scientific">Capsaspora owczarzaki (strain ATCC 30864)</name>
    <dbReference type="NCBI Taxonomy" id="595528"/>
    <lineage>
        <taxon>Eukaryota</taxon>
        <taxon>Filasterea</taxon>
        <taxon>Capsaspora</taxon>
    </lineage>
</organism>
<evidence type="ECO:0000313" key="4">
    <source>
        <dbReference type="EMBL" id="KJE93968.1"/>
    </source>
</evidence>
<dbReference type="InParanoid" id="A0A0D2WRP1"/>
<dbReference type="SUPFAM" id="SSF81383">
    <property type="entry name" value="F-box domain"/>
    <property type="match status" value="1"/>
</dbReference>
<evidence type="ECO:0000259" key="3">
    <source>
        <dbReference type="PROSITE" id="PS50181"/>
    </source>
</evidence>
<feature type="region of interest" description="Disordered" evidence="1">
    <location>
        <begin position="43"/>
        <end position="76"/>
    </location>
</feature>
<dbReference type="Pfam" id="PF12937">
    <property type="entry name" value="F-box-like"/>
    <property type="match status" value="1"/>
</dbReference>
<dbReference type="InterPro" id="IPR039588">
    <property type="entry name" value="FBXO4"/>
</dbReference>
<proteinExistence type="predicted"/>
<dbReference type="InterPro" id="IPR001810">
    <property type="entry name" value="F-box_dom"/>
</dbReference>
<feature type="domain" description="F-box" evidence="3">
    <location>
        <begin position="306"/>
        <end position="354"/>
    </location>
</feature>
<dbReference type="Proteomes" id="UP000008743">
    <property type="component" value="Unassembled WGS sequence"/>
</dbReference>
<keyword evidence="2" id="KW-1133">Transmembrane helix</keyword>
<dbReference type="AlphaFoldDB" id="A0A0D2WRP1"/>
<dbReference type="OrthoDB" id="10257471at2759"/>
<keyword evidence="2" id="KW-0812">Transmembrane</keyword>
<name>A0A0D2WRP1_CAPO3</name>
<dbReference type="Gene3D" id="3.10.20.90">
    <property type="entry name" value="Phosphatidylinositol 3-kinase Catalytic Subunit, Chain A, domain 1"/>
    <property type="match status" value="1"/>
</dbReference>
<dbReference type="PANTHER" id="PTHR16008:SF4">
    <property type="entry name" value="F-BOX ONLY PROTEIN 4"/>
    <property type="match status" value="1"/>
</dbReference>
<dbReference type="InterPro" id="IPR036047">
    <property type="entry name" value="F-box-like_dom_sf"/>
</dbReference>
<dbReference type="GO" id="GO:0019005">
    <property type="term" value="C:SCF ubiquitin ligase complex"/>
    <property type="evidence" value="ECO:0007669"/>
    <property type="project" value="TreeGrafter"/>
</dbReference>
<evidence type="ECO:0000256" key="1">
    <source>
        <dbReference type="SAM" id="MobiDB-lite"/>
    </source>
</evidence>
<protein>
    <recommendedName>
        <fullName evidence="3">F-box domain-containing protein</fullName>
    </recommendedName>
</protein>
<evidence type="ECO:0000313" key="5">
    <source>
        <dbReference type="Proteomes" id="UP000008743"/>
    </source>
</evidence>
<sequence>MASQPALNAAAAAAAAPINLAPGFAHIGFNALPPDQAALYRARSTVDDAPSRDDAPSLEDHHDERSHRRRRRRSLRRRHRHWMRTAVRSLFTAPSIAAGVAVVVGNVGVRVATVATTLVTRAGKLAQAVAQLDWIRGESDESVVLAAAAQDEADAAEIAILEAMLQPRLALITQLYRLAERSVWRTTMHDRVQYTDRADVVPILHPSSVVPLPAILHRAFPALRFYGKAFALLELQSEKFAASEQPFHLSPALDVDVDQYTLHHYPIEMVRATFAQPPLIRFAHDSLDAASVSQRVLGGEAASSVATDVTCLPDEILLHIFQFLLPSVADLRRIAAVCRAWKRVSEDPSIWRVVVLNKWPIFRAPSLHATFESHVALYNNNVKSMWADGIQKACRATAHFEIYAPYNRDAPRTVQSQLRHTRSSGWNIQLCQQAAADNESVKVVVTPTLSPEVAWIRPIKLIITISRPDAPKVQEWRYASFASPGHPSRDFWMALPVPEQSGSGSTSTLPRPVQVDVTLVDEGMAEPFTSDTTLNWAARSSPTYRCAVVTDEDIERHCGFGLFDAIILPCYELAGDDTLSALCSVIAHRHAISREEQELWLCFPDSGSQELLFHPRMLLSPHHIQTCVIQDLATLCGTQSHSYVMHTNVTGLRHHLIAQLQTRSLWTPASPSSANAHTFDFVVYFRRSQPAEELARAASARSTFARFSAGLVAERSDGDDDDNFEAAMGLFNRAEQSLSVDASSLVFARYFDRELQKLWNLGSMLVSTHGTRIDTLKQFVRERAGLAADADLVMYTTSSSDPSRTESVLEGAVYLRELDLTSGDVLYFEQSASELHLATPTRLRRLPRPPPARRVGKAIFDSSLPLFSQQLLDSRSSESDLLPNPAVLSLARDFYLDTTSHPAILVKRLPRVNSVSEFLACRARIVQVDLQLPEDPFNDHPLLVSLCCDSNVLLYQLVGVAAELLAISPERISLCHDRGQPCSSFMSVRGVSDCSRAAPLQRRFWCQRTRQPRRVYSSHDGVAIFVVVDPNHDATTEGLGTKTIRTWYDVRRERKRAFESTRRQRAQASSFSNTLATDPFGGVFAEPMYSKLSGPTVEDVDFTGTILDT</sequence>
<gene>
    <name evidence="4" type="ORF">CAOG_004677</name>
</gene>
<reference evidence="5" key="1">
    <citation type="submission" date="2011-02" db="EMBL/GenBank/DDBJ databases">
        <title>The Genome Sequence of Capsaspora owczarzaki ATCC 30864.</title>
        <authorList>
            <person name="Russ C."/>
            <person name="Cuomo C."/>
            <person name="Burger G."/>
            <person name="Gray M.W."/>
            <person name="Holland P.W.H."/>
            <person name="King N."/>
            <person name="Lang F.B.F."/>
            <person name="Roger A.J."/>
            <person name="Ruiz-Trillo I."/>
            <person name="Young S.K."/>
            <person name="Zeng Q."/>
            <person name="Gargeya S."/>
            <person name="Alvarado L."/>
            <person name="Berlin A."/>
            <person name="Chapman S.B."/>
            <person name="Chen Z."/>
            <person name="Freedman E."/>
            <person name="Gellesch M."/>
            <person name="Goldberg J."/>
            <person name="Griggs A."/>
            <person name="Gujja S."/>
            <person name="Heilman E."/>
            <person name="Heiman D."/>
            <person name="Howarth C."/>
            <person name="Mehta T."/>
            <person name="Neiman D."/>
            <person name="Pearson M."/>
            <person name="Roberts A."/>
            <person name="Saif S."/>
            <person name="Shea T."/>
            <person name="Shenoy N."/>
            <person name="Sisk P."/>
            <person name="Stolte C."/>
            <person name="Sykes S."/>
            <person name="White J."/>
            <person name="Yandava C."/>
            <person name="Haas B."/>
            <person name="Nusbaum C."/>
            <person name="Birren B."/>
        </authorList>
    </citation>
    <scope>NUCLEOTIDE SEQUENCE</scope>
    <source>
        <strain evidence="5">ATCC 30864</strain>
    </source>
</reference>
<dbReference type="PROSITE" id="PS50181">
    <property type="entry name" value="FBOX"/>
    <property type="match status" value="1"/>
</dbReference>
<dbReference type="GO" id="GO:0031146">
    <property type="term" value="P:SCF-dependent proteasomal ubiquitin-dependent protein catabolic process"/>
    <property type="evidence" value="ECO:0007669"/>
    <property type="project" value="InterPro"/>
</dbReference>
<feature type="compositionally biased region" description="Basic residues" evidence="1">
    <location>
        <begin position="67"/>
        <end position="76"/>
    </location>
</feature>
<dbReference type="EMBL" id="KE346366">
    <property type="protein sequence ID" value="KJE93968.1"/>
    <property type="molecule type" value="Genomic_DNA"/>
</dbReference>
<dbReference type="PANTHER" id="PTHR16008">
    <property type="entry name" value="F-BOX ONLY PROTEIN 4"/>
    <property type="match status" value="1"/>
</dbReference>
<dbReference type="Gene3D" id="1.20.1280.50">
    <property type="match status" value="1"/>
</dbReference>
<keyword evidence="2" id="KW-0472">Membrane</keyword>
<dbReference type="RefSeq" id="XP_004347424.1">
    <property type="nucleotide sequence ID" value="XM_004347374.2"/>
</dbReference>
<feature type="compositionally biased region" description="Basic and acidic residues" evidence="1">
    <location>
        <begin position="44"/>
        <end position="66"/>
    </location>
</feature>
<evidence type="ECO:0000256" key="2">
    <source>
        <dbReference type="SAM" id="Phobius"/>
    </source>
</evidence>
<keyword evidence="5" id="KW-1185">Reference proteome</keyword>
<dbReference type="STRING" id="595528.A0A0D2WRP1"/>
<accession>A0A0D2WRP1</accession>
<dbReference type="SMART" id="SM00256">
    <property type="entry name" value="FBOX"/>
    <property type="match status" value="1"/>
</dbReference>